<organism evidence="1">
    <name type="scientific">Anguilla anguilla</name>
    <name type="common">European freshwater eel</name>
    <name type="synonym">Muraena anguilla</name>
    <dbReference type="NCBI Taxonomy" id="7936"/>
    <lineage>
        <taxon>Eukaryota</taxon>
        <taxon>Metazoa</taxon>
        <taxon>Chordata</taxon>
        <taxon>Craniata</taxon>
        <taxon>Vertebrata</taxon>
        <taxon>Euteleostomi</taxon>
        <taxon>Actinopterygii</taxon>
        <taxon>Neopterygii</taxon>
        <taxon>Teleostei</taxon>
        <taxon>Anguilliformes</taxon>
        <taxon>Anguillidae</taxon>
        <taxon>Anguilla</taxon>
    </lineage>
</organism>
<name>A0A0E9S8E3_ANGAN</name>
<dbReference type="EMBL" id="GBXM01071090">
    <property type="protein sequence ID" value="JAH37487.1"/>
    <property type="molecule type" value="Transcribed_RNA"/>
</dbReference>
<accession>A0A0E9S8E3</accession>
<protein>
    <submittedName>
        <fullName evidence="1">Uncharacterized protein</fullName>
    </submittedName>
</protein>
<proteinExistence type="predicted"/>
<evidence type="ECO:0000313" key="1">
    <source>
        <dbReference type="EMBL" id="JAH37487.1"/>
    </source>
</evidence>
<sequence length="13" mass="1636">MIPSNQIKDYWIK</sequence>
<reference evidence="1" key="2">
    <citation type="journal article" date="2015" name="Fish Shellfish Immunol.">
        <title>Early steps in the European eel (Anguilla anguilla)-Vibrio vulnificus interaction in the gills: Role of the RtxA13 toxin.</title>
        <authorList>
            <person name="Callol A."/>
            <person name="Pajuelo D."/>
            <person name="Ebbesson L."/>
            <person name="Teles M."/>
            <person name="MacKenzie S."/>
            <person name="Amaro C."/>
        </authorList>
    </citation>
    <scope>NUCLEOTIDE SEQUENCE</scope>
</reference>
<reference evidence="1" key="1">
    <citation type="submission" date="2014-11" db="EMBL/GenBank/DDBJ databases">
        <authorList>
            <person name="Amaro Gonzalez C."/>
        </authorList>
    </citation>
    <scope>NUCLEOTIDE SEQUENCE</scope>
</reference>